<dbReference type="EMBL" id="JAPZBU010000004">
    <property type="protein sequence ID" value="KAJ5407686.1"/>
    <property type="molecule type" value="Genomic_DNA"/>
</dbReference>
<evidence type="ECO:0000313" key="3">
    <source>
        <dbReference type="Proteomes" id="UP001147747"/>
    </source>
</evidence>
<evidence type="ECO:0000313" key="2">
    <source>
        <dbReference type="EMBL" id="KAJ5407686.1"/>
    </source>
</evidence>
<dbReference type="OrthoDB" id="4329446at2759"/>
<accession>A0A9X0BCL7</accession>
<dbReference type="RefSeq" id="XP_056492001.1">
    <property type="nucleotide sequence ID" value="XM_056626206.1"/>
</dbReference>
<feature type="non-terminal residue" evidence="2">
    <location>
        <position position="453"/>
    </location>
</feature>
<organism evidence="2 3">
    <name type="scientific">Penicillium cosmopolitanum</name>
    <dbReference type="NCBI Taxonomy" id="1131564"/>
    <lineage>
        <taxon>Eukaryota</taxon>
        <taxon>Fungi</taxon>
        <taxon>Dikarya</taxon>
        <taxon>Ascomycota</taxon>
        <taxon>Pezizomycotina</taxon>
        <taxon>Eurotiomycetes</taxon>
        <taxon>Eurotiomycetidae</taxon>
        <taxon>Eurotiales</taxon>
        <taxon>Aspergillaceae</taxon>
        <taxon>Penicillium</taxon>
    </lineage>
</organism>
<reference evidence="2" key="2">
    <citation type="journal article" date="2023" name="IMA Fungus">
        <title>Comparative genomic study of the Penicillium genus elucidates a diverse pangenome and 15 lateral gene transfer events.</title>
        <authorList>
            <person name="Petersen C."/>
            <person name="Sorensen T."/>
            <person name="Nielsen M.R."/>
            <person name="Sondergaard T.E."/>
            <person name="Sorensen J.L."/>
            <person name="Fitzpatrick D.A."/>
            <person name="Frisvad J.C."/>
            <person name="Nielsen K.L."/>
        </authorList>
    </citation>
    <scope>NUCLEOTIDE SEQUENCE</scope>
    <source>
        <strain evidence="2">IBT 29677</strain>
    </source>
</reference>
<name>A0A9X0BCL7_9EURO</name>
<proteinExistence type="predicted"/>
<reference evidence="2" key="1">
    <citation type="submission" date="2022-12" db="EMBL/GenBank/DDBJ databases">
        <authorList>
            <person name="Petersen C."/>
        </authorList>
    </citation>
    <scope>NUCLEOTIDE SEQUENCE</scope>
    <source>
        <strain evidence="2">IBT 29677</strain>
    </source>
</reference>
<evidence type="ECO:0000256" key="1">
    <source>
        <dbReference type="SAM" id="MobiDB-lite"/>
    </source>
</evidence>
<sequence length="453" mass="51979">RNTSLSRGDSKKRKRTKSSSRDRSYEDGSPSDPTPRTKLNVEDLELTKSYVDIVDICSMAECPEKPRRWKHRGPEPLTDERRLPQGWTSEEPDLDIKDIDAQITRCLERLEDNIMPHIFQRRLEDYREAQALFREKAVGEREDLSWKVIERVTVLKDLEGCLQKEDQYEQLSNVQAILKAYRSRALDWTGLVTYWSKGVQLCEPRLFDWDEFEAINQKHDGYKDFWVEGNQVPGPEGRLAMLTVEEGRRSTNRRSGLNVYQTAFRLPHYDWWDELDVIHDTGCSNLRIFQQDISIIAGPHRPGGDIPKVMTLGMITAVVANGQMVHEPSVEVEAVILSGRRRRMGPWVRVQAVLSPGRYIPGQNFRLDGRWLRASYYTASAPDRTHRLYIASRKRDLTIPKVGFEKRDVLIRNSPLGSVTSSVGSAIQMSSPEEAMQGAPPRAWPKGGHRVPD</sequence>
<feature type="region of interest" description="Disordered" evidence="1">
    <location>
        <begin position="66"/>
        <end position="91"/>
    </location>
</feature>
<gene>
    <name evidence="2" type="ORF">N7509_001569</name>
</gene>
<comment type="caution">
    <text evidence="2">The sequence shown here is derived from an EMBL/GenBank/DDBJ whole genome shotgun (WGS) entry which is preliminary data.</text>
</comment>
<keyword evidence="3" id="KW-1185">Reference proteome</keyword>
<feature type="compositionally biased region" description="Basic and acidic residues" evidence="1">
    <location>
        <begin position="66"/>
        <end position="83"/>
    </location>
</feature>
<feature type="region of interest" description="Disordered" evidence="1">
    <location>
        <begin position="430"/>
        <end position="453"/>
    </location>
</feature>
<dbReference type="Proteomes" id="UP001147747">
    <property type="component" value="Unassembled WGS sequence"/>
</dbReference>
<protein>
    <submittedName>
        <fullName evidence="2">Uncharacterized protein</fullName>
    </submittedName>
</protein>
<dbReference type="GeneID" id="81365186"/>
<feature type="region of interest" description="Disordered" evidence="1">
    <location>
        <begin position="1"/>
        <end position="40"/>
    </location>
</feature>
<dbReference type="AlphaFoldDB" id="A0A9X0BCL7"/>